<protein>
    <submittedName>
        <fullName evidence="3">Uncharacterized protein</fullName>
    </submittedName>
</protein>
<name>A0A671SM86_9TELE</name>
<evidence type="ECO:0000256" key="1">
    <source>
        <dbReference type="SAM" id="Coils"/>
    </source>
</evidence>
<reference evidence="3" key="1">
    <citation type="submission" date="2025-08" db="UniProtKB">
        <authorList>
            <consortium name="Ensembl"/>
        </authorList>
    </citation>
    <scope>IDENTIFICATION</scope>
</reference>
<feature type="coiled-coil region" evidence="1">
    <location>
        <begin position="119"/>
        <end position="160"/>
    </location>
</feature>
<dbReference type="AlphaFoldDB" id="A0A671SM86"/>
<feature type="coiled-coil region" evidence="1">
    <location>
        <begin position="200"/>
        <end position="241"/>
    </location>
</feature>
<feature type="coiled-coil region" evidence="1">
    <location>
        <begin position="46"/>
        <end position="73"/>
    </location>
</feature>
<sequence length="267" mass="31350">KSTVYLAVGSLIVLFHLCPKLFSMGKISGEKVARLRASFNFLHETEMHLLQEAKALRTTLEQQKQELEKAELFPEGPDTEVSRLKQTLLQYYNQILFPLFSLKGEKLCLEKEYQDQPKLVELENRYMALKNSCEEVRKEVVQLRQEVKTLTESMETQQKHIKKEQHDICPVNFGMWISHVLLIPVQLGKEIDRVAHKKSYVELEKQVAVIEQQRMEHTEHQQRMEAKCEEVKEAKREVVRELEGHKSWLVAAENIQDRLLKELQMTK</sequence>
<evidence type="ECO:0000313" key="3">
    <source>
        <dbReference type="Ensembl" id="ENSSANP00000097391.1"/>
    </source>
</evidence>
<feature type="chain" id="PRO_5025362313" evidence="2">
    <location>
        <begin position="24"/>
        <end position="267"/>
    </location>
</feature>
<proteinExistence type="predicted"/>
<reference evidence="3" key="2">
    <citation type="submission" date="2025-09" db="UniProtKB">
        <authorList>
            <consortium name="Ensembl"/>
        </authorList>
    </citation>
    <scope>IDENTIFICATION</scope>
</reference>
<keyword evidence="2" id="KW-0732">Signal</keyword>
<feature type="signal peptide" evidence="2">
    <location>
        <begin position="1"/>
        <end position="23"/>
    </location>
</feature>
<evidence type="ECO:0000256" key="2">
    <source>
        <dbReference type="SAM" id="SignalP"/>
    </source>
</evidence>
<keyword evidence="4" id="KW-1185">Reference proteome</keyword>
<organism evidence="3 4">
    <name type="scientific">Sinocyclocheilus anshuiensis</name>
    <dbReference type="NCBI Taxonomy" id="1608454"/>
    <lineage>
        <taxon>Eukaryota</taxon>
        <taxon>Metazoa</taxon>
        <taxon>Chordata</taxon>
        <taxon>Craniata</taxon>
        <taxon>Vertebrata</taxon>
        <taxon>Euteleostomi</taxon>
        <taxon>Actinopterygii</taxon>
        <taxon>Neopterygii</taxon>
        <taxon>Teleostei</taxon>
        <taxon>Ostariophysi</taxon>
        <taxon>Cypriniformes</taxon>
        <taxon>Cyprinidae</taxon>
        <taxon>Cyprininae</taxon>
        <taxon>Sinocyclocheilus</taxon>
    </lineage>
</organism>
<accession>A0A671SM86</accession>
<keyword evidence="1" id="KW-0175">Coiled coil</keyword>
<dbReference type="Ensembl" id="ENSSANT00000103431.1">
    <property type="protein sequence ID" value="ENSSANP00000097391.1"/>
    <property type="gene ID" value="ENSSANG00000048001.1"/>
</dbReference>
<evidence type="ECO:0000313" key="4">
    <source>
        <dbReference type="Proteomes" id="UP000472260"/>
    </source>
</evidence>
<dbReference type="Proteomes" id="UP000472260">
    <property type="component" value="Unassembled WGS sequence"/>
</dbReference>